<dbReference type="Pfam" id="PF10397">
    <property type="entry name" value="ADSL_C"/>
    <property type="match status" value="1"/>
</dbReference>
<name>A0A832XFR0_9ARCH</name>
<keyword evidence="7" id="KW-0658">Purine biosynthesis</keyword>
<dbReference type="FunFam" id="1.20.200.10:FF:000008">
    <property type="entry name" value="Adenylosuccinate lyase"/>
    <property type="match status" value="1"/>
</dbReference>
<evidence type="ECO:0000256" key="4">
    <source>
        <dbReference type="ARBA" id="ARBA00011668"/>
    </source>
</evidence>
<dbReference type="PRINTS" id="PR00145">
    <property type="entry name" value="ARGSUCLYASE"/>
</dbReference>
<evidence type="ECO:0000256" key="1">
    <source>
        <dbReference type="ARBA" id="ARBA00004706"/>
    </source>
</evidence>
<dbReference type="Pfam" id="PF00206">
    <property type="entry name" value="Lyase_1"/>
    <property type="match status" value="1"/>
</dbReference>
<comment type="subunit">
    <text evidence="4">Homotetramer. Residues from neighboring subunits contribute catalytic and substrate-binding residues to each active site.</text>
</comment>
<dbReference type="Gene3D" id="1.10.275.60">
    <property type="match status" value="1"/>
</dbReference>
<evidence type="ECO:0000259" key="13">
    <source>
        <dbReference type="SMART" id="SM00998"/>
    </source>
</evidence>
<dbReference type="UniPathway" id="UPA00074">
    <property type="reaction ID" value="UER00132"/>
</dbReference>
<accession>A0A832XFR0</accession>
<comment type="pathway">
    <text evidence="2">Purine metabolism; AMP biosynthesis via de novo pathway; AMP from IMP: step 2/2.</text>
</comment>
<evidence type="ECO:0000256" key="8">
    <source>
        <dbReference type="ARBA" id="ARBA00023239"/>
    </source>
</evidence>
<evidence type="ECO:0000256" key="11">
    <source>
        <dbReference type="ARBA" id="ARBA00049115"/>
    </source>
</evidence>
<dbReference type="InterPro" id="IPR004769">
    <property type="entry name" value="Pur_lyase"/>
</dbReference>
<dbReference type="InterPro" id="IPR008948">
    <property type="entry name" value="L-Aspartase-like"/>
</dbReference>
<protein>
    <recommendedName>
        <fullName evidence="6 12">Adenylosuccinate lyase</fullName>
        <ecNumber evidence="5 12">4.3.2.2</ecNumber>
    </recommendedName>
</protein>
<keyword evidence="15" id="KW-1185">Reference proteome</keyword>
<proteinExistence type="inferred from homology"/>
<dbReference type="SMART" id="SM00998">
    <property type="entry name" value="ADSL_C"/>
    <property type="match status" value="1"/>
</dbReference>
<evidence type="ECO:0000256" key="6">
    <source>
        <dbReference type="ARBA" id="ARBA00017058"/>
    </source>
</evidence>
<dbReference type="InterPro" id="IPR022761">
    <property type="entry name" value="Fumarate_lyase_N"/>
</dbReference>
<sequence length="443" mass="50377">MLARYLENQHTTEEMEKIFSDENILEKWLSIEAALAKAQASVGNIPKKAADTIGKNANLKTITLERVEELEEELQHRILAVSTALAEKSGEYGKYVHLGATSYDIIDTGWALIFAEGLGIIEKRLKNLRLVLLDMAKQYRDLIIIGRTHGQHAVPTTLGFKFAIWSCEIDRQLDRVEKSRKNILFGKMTGAVGTGASFGKNATKIQDLVMKDFGLKSPRATTQVIQRDRHAEVIFTLVMIGQTLQKISTEIRNMQRTEVGELEEPFKKGKIASAGMPQKRNPWRSERIAGIVRYLRSNIMPALENIPLEHERDLTNSSCESIIFPETFILTDFIVEETIQIMQGLNVYPDKIHRNIMMTKGRFMSEAVMLKLVEKGMERSKAHEIMKEASMESSKKDIEMMEVLKKKPKIRELLSEDELSEVLDPKNYIGSAKTQIDKIIRTR</sequence>
<comment type="pathway">
    <text evidence="1">Purine metabolism; IMP biosynthesis via de novo pathway; 5-amino-1-(5-phospho-D-ribosyl)imidazole-4-carboxamide from 5-amino-1-(5-phospho-D-ribosyl)imidazole-4-carboxylate: step 2/2.</text>
</comment>
<evidence type="ECO:0000256" key="10">
    <source>
        <dbReference type="ARBA" id="ARBA00025012"/>
    </source>
</evidence>
<dbReference type="PANTHER" id="PTHR43172">
    <property type="entry name" value="ADENYLOSUCCINATE LYASE"/>
    <property type="match status" value="1"/>
</dbReference>
<evidence type="ECO:0000313" key="14">
    <source>
        <dbReference type="EMBL" id="HIJ99408.1"/>
    </source>
</evidence>
<dbReference type="Gene3D" id="1.10.40.30">
    <property type="entry name" value="Fumarase/aspartase (C-terminal domain)"/>
    <property type="match status" value="1"/>
</dbReference>
<dbReference type="UniPathway" id="UPA00075">
    <property type="reaction ID" value="UER00336"/>
</dbReference>
<comment type="catalytic activity">
    <reaction evidence="11">
        <text>N(6)-(1,2-dicarboxyethyl)-AMP = fumarate + AMP</text>
        <dbReference type="Rhea" id="RHEA:16853"/>
        <dbReference type="ChEBI" id="CHEBI:29806"/>
        <dbReference type="ChEBI" id="CHEBI:57567"/>
        <dbReference type="ChEBI" id="CHEBI:456215"/>
        <dbReference type="EC" id="4.3.2.2"/>
    </reaction>
    <physiologicalReaction direction="left-to-right" evidence="11">
        <dbReference type="Rhea" id="RHEA:16854"/>
    </physiologicalReaction>
</comment>
<evidence type="ECO:0000256" key="3">
    <source>
        <dbReference type="ARBA" id="ARBA00008273"/>
    </source>
</evidence>
<dbReference type="NCBIfam" id="TIGR00928">
    <property type="entry name" value="purB"/>
    <property type="match status" value="1"/>
</dbReference>
<comment type="caution">
    <text evidence="14">The sequence shown here is derived from an EMBL/GenBank/DDBJ whole genome shotgun (WGS) entry which is preliminary data.</text>
</comment>
<dbReference type="EC" id="4.3.2.2" evidence="5 12"/>
<comment type="similarity">
    <text evidence="3">Belongs to the lyase 1 family. Adenylosuccinate lyase subfamily.</text>
</comment>
<dbReference type="InterPro" id="IPR019468">
    <property type="entry name" value="AdenyloSucc_lyase_C"/>
</dbReference>
<keyword evidence="8 14" id="KW-0456">Lyase</keyword>
<evidence type="ECO:0000256" key="9">
    <source>
        <dbReference type="ARBA" id="ARBA00024477"/>
    </source>
</evidence>
<feature type="domain" description="Adenylosuccinate lyase C-terminal" evidence="13">
    <location>
        <begin position="360"/>
        <end position="440"/>
    </location>
</feature>
<dbReference type="PANTHER" id="PTHR43172:SF1">
    <property type="entry name" value="ADENYLOSUCCINATE LYASE"/>
    <property type="match status" value="1"/>
</dbReference>
<reference evidence="14 15" key="1">
    <citation type="journal article" name="Nat. Commun.">
        <title>Undinarchaeota illuminate DPANN phylogeny and the impact of gene transfer on archaeal evolution.</title>
        <authorList>
            <person name="Dombrowski N."/>
            <person name="Williams T.A."/>
            <person name="Sun J."/>
            <person name="Woodcroft B.J."/>
            <person name="Lee J.H."/>
            <person name="Minh B.Q."/>
            <person name="Rinke C."/>
            <person name="Spang A."/>
        </authorList>
    </citation>
    <scope>NUCLEOTIDE SEQUENCE [LARGE SCALE GENOMIC DNA]</scope>
    <source>
        <strain evidence="14">MAG_bin17</strain>
    </source>
</reference>
<gene>
    <name evidence="14" type="ORF">H1011_01120</name>
</gene>
<dbReference type="GO" id="GO:0005829">
    <property type="term" value="C:cytosol"/>
    <property type="evidence" value="ECO:0007669"/>
    <property type="project" value="TreeGrafter"/>
</dbReference>
<dbReference type="InterPro" id="IPR000362">
    <property type="entry name" value="Fumarate_lyase_fam"/>
</dbReference>
<dbReference type="EMBL" id="DVAD01000007">
    <property type="protein sequence ID" value="HIJ99408.1"/>
    <property type="molecule type" value="Genomic_DNA"/>
</dbReference>
<comment type="function">
    <text evidence="10">Catalyzes two reactions in de novo purine nucleotide biosynthesis. Catalyzes the breakdown of 5-aminoimidazole- (N-succinylocarboxamide) ribotide (SAICAR or 2-[5-amino-1-(5-phospho-beta-D-ribosyl)imidazole-4-carboxamido]succinate) to 5-aminoimidazole-4-carboxamide ribotide (AICAR or 5-amino-1-(5-phospho-beta-D-ribosyl)imidazole-4-carboxamide) and fumarate, and of adenylosuccinate (ADS or N(6)-(1,2-dicarboxyethyl)-AMP) to adenosine monophosphate (AMP) and fumarate.</text>
</comment>
<dbReference type="AlphaFoldDB" id="A0A832XFR0"/>
<evidence type="ECO:0000256" key="2">
    <source>
        <dbReference type="ARBA" id="ARBA00004734"/>
    </source>
</evidence>
<evidence type="ECO:0000256" key="5">
    <source>
        <dbReference type="ARBA" id="ARBA00012339"/>
    </source>
</evidence>
<evidence type="ECO:0000313" key="15">
    <source>
        <dbReference type="Proteomes" id="UP000604391"/>
    </source>
</evidence>
<comment type="catalytic activity">
    <reaction evidence="9">
        <text>(2S)-2-[5-amino-1-(5-phospho-beta-D-ribosyl)imidazole-4-carboxamido]succinate = 5-amino-1-(5-phospho-beta-D-ribosyl)imidazole-4-carboxamide + fumarate</text>
        <dbReference type="Rhea" id="RHEA:23920"/>
        <dbReference type="ChEBI" id="CHEBI:29806"/>
        <dbReference type="ChEBI" id="CHEBI:58443"/>
        <dbReference type="ChEBI" id="CHEBI:58475"/>
        <dbReference type="EC" id="4.3.2.2"/>
    </reaction>
    <physiologicalReaction direction="left-to-right" evidence="9">
        <dbReference type="Rhea" id="RHEA:23921"/>
    </physiologicalReaction>
</comment>
<dbReference type="GO" id="GO:0004018">
    <property type="term" value="F:N6-(1,2-dicarboxyethyl)AMP AMP-lyase (fumarate-forming) activity"/>
    <property type="evidence" value="ECO:0007669"/>
    <property type="project" value="UniProtKB-UniRule"/>
</dbReference>
<evidence type="ECO:0000256" key="7">
    <source>
        <dbReference type="ARBA" id="ARBA00022755"/>
    </source>
</evidence>
<dbReference type="CDD" id="cd01360">
    <property type="entry name" value="Adenylsuccinate_lyase_1"/>
    <property type="match status" value="1"/>
</dbReference>
<dbReference type="GO" id="GO:0044208">
    <property type="term" value="P:'de novo' AMP biosynthetic process"/>
    <property type="evidence" value="ECO:0007669"/>
    <property type="project" value="UniProtKB-UniPathway"/>
</dbReference>
<dbReference type="Gene3D" id="1.20.200.10">
    <property type="entry name" value="Fumarase/aspartase (Central domain)"/>
    <property type="match status" value="1"/>
</dbReference>
<dbReference type="PRINTS" id="PR00149">
    <property type="entry name" value="FUMRATELYASE"/>
</dbReference>
<dbReference type="Proteomes" id="UP000604391">
    <property type="component" value="Unassembled WGS sequence"/>
</dbReference>
<dbReference type="SUPFAM" id="SSF48557">
    <property type="entry name" value="L-aspartase-like"/>
    <property type="match status" value="1"/>
</dbReference>
<dbReference type="GO" id="GO:0070626">
    <property type="term" value="F:(S)-2-(5-amino-1-(5-phospho-D-ribosyl)imidazole-4-carboxamido) succinate lyase (fumarate-forming) activity"/>
    <property type="evidence" value="ECO:0007669"/>
    <property type="project" value="TreeGrafter"/>
</dbReference>
<organism evidence="14 15">
    <name type="scientific">Candidatus Undinarchaeum marinum</name>
    <dbReference type="NCBI Taxonomy" id="2756141"/>
    <lineage>
        <taxon>Archaea</taxon>
        <taxon>Candidatus Undinarchaeota</taxon>
        <taxon>Candidatus Undinarchaeia</taxon>
        <taxon>Candidatus Undinarchaeales</taxon>
        <taxon>Candidatus Undinarchaeaceae</taxon>
        <taxon>Candidatus Undinarchaeum</taxon>
    </lineage>
</organism>
<dbReference type="GO" id="GO:0006189">
    <property type="term" value="P:'de novo' IMP biosynthetic process"/>
    <property type="evidence" value="ECO:0007669"/>
    <property type="project" value="UniProtKB-UniPathway"/>
</dbReference>
<evidence type="ECO:0000256" key="12">
    <source>
        <dbReference type="NCBIfam" id="TIGR00928"/>
    </source>
</evidence>